<reference evidence="11 12" key="1">
    <citation type="submission" date="2020-08" db="EMBL/GenBank/DDBJ databases">
        <title>Draft genome sequencing of an Anaerocolumna strain isolated from anoxic soil subjected to BSD treatment.</title>
        <authorList>
            <person name="Uek A."/>
            <person name="Tonouchi A."/>
        </authorList>
    </citation>
    <scope>NUCLEOTIDE SEQUENCE [LARGE SCALE GENOMIC DNA]</scope>
    <source>
        <strain evidence="11 12">CTTW</strain>
    </source>
</reference>
<dbReference type="KEGG" id="acht:bsdcttw_00990"/>
<comment type="subcellular location">
    <subcellularLocation>
        <location evidence="1 10">Cell membrane</location>
        <topology evidence="1 10">Multi-pass membrane protein</topology>
    </subcellularLocation>
</comment>
<dbReference type="Proteomes" id="UP000515703">
    <property type="component" value="Chromosome"/>
</dbReference>
<evidence type="ECO:0000256" key="2">
    <source>
        <dbReference type="ARBA" id="ARBA00007254"/>
    </source>
</evidence>
<dbReference type="InterPro" id="IPR036019">
    <property type="entry name" value="MscL_channel"/>
</dbReference>
<dbReference type="InterPro" id="IPR019823">
    <property type="entry name" value="Mechanosensitive_channel_CS"/>
</dbReference>
<dbReference type="GO" id="GO:0005886">
    <property type="term" value="C:plasma membrane"/>
    <property type="evidence" value="ECO:0007669"/>
    <property type="project" value="UniProtKB-SubCell"/>
</dbReference>
<organism evidence="11 12">
    <name type="scientific">Anaerocolumna chitinilytica</name>
    <dbReference type="NCBI Taxonomy" id="1727145"/>
    <lineage>
        <taxon>Bacteria</taxon>
        <taxon>Bacillati</taxon>
        <taxon>Bacillota</taxon>
        <taxon>Clostridia</taxon>
        <taxon>Lachnospirales</taxon>
        <taxon>Lachnospiraceae</taxon>
        <taxon>Anaerocolumna</taxon>
    </lineage>
</organism>
<name>A0A7I8DEY7_9FIRM</name>
<keyword evidence="7 10" id="KW-0406">Ion transport</keyword>
<dbReference type="PROSITE" id="PS01327">
    <property type="entry name" value="MSCL"/>
    <property type="match status" value="1"/>
</dbReference>
<accession>A0A7I8DEY7</accession>
<evidence type="ECO:0000313" key="12">
    <source>
        <dbReference type="Proteomes" id="UP000515703"/>
    </source>
</evidence>
<comment type="similarity">
    <text evidence="2 10">Belongs to the MscL family.</text>
</comment>
<keyword evidence="6 10" id="KW-1133">Transmembrane helix</keyword>
<evidence type="ECO:0000256" key="6">
    <source>
        <dbReference type="ARBA" id="ARBA00022989"/>
    </source>
</evidence>
<evidence type="ECO:0000256" key="3">
    <source>
        <dbReference type="ARBA" id="ARBA00022448"/>
    </source>
</evidence>
<dbReference type="SUPFAM" id="SSF81330">
    <property type="entry name" value="Gated mechanosensitive channel"/>
    <property type="match status" value="1"/>
</dbReference>
<evidence type="ECO:0000256" key="10">
    <source>
        <dbReference type="HAMAP-Rule" id="MF_00115"/>
    </source>
</evidence>
<dbReference type="PRINTS" id="PR01264">
    <property type="entry name" value="MECHCHANNEL"/>
</dbReference>
<evidence type="ECO:0000256" key="4">
    <source>
        <dbReference type="ARBA" id="ARBA00022475"/>
    </source>
</evidence>
<keyword evidence="5 10" id="KW-0812">Transmembrane</keyword>
<dbReference type="RefSeq" id="WP_185257525.1">
    <property type="nucleotide sequence ID" value="NZ_AP023368.1"/>
</dbReference>
<comment type="subunit">
    <text evidence="10">Homopentamer.</text>
</comment>
<dbReference type="AlphaFoldDB" id="A0A7I8DEY7"/>
<evidence type="ECO:0000256" key="8">
    <source>
        <dbReference type="ARBA" id="ARBA00023136"/>
    </source>
</evidence>
<dbReference type="EMBL" id="AP023368">
    <property type="protein sequence ID" value="BCJ97058.1"/>
    <property type="molecule type" value="Genomic_DNA"/>
</dbReference>
<protein>
    <recommendedName>
        <fullName evidence="10">Large-conductance mechanosensitive channel</fullName>
    </recommendedName>
</protein>
<dbReference type="Pfam" id="PF01741">
    <property type="entry name" value="MscL"/>
    <property type="match status" value="1"/>
</dbReference>
<dbReference type="NCBIfam" id="TIGR00220">
    <property type="entry name" value="mscL"/>
    <property type="match status" value="1"/>
</dbReference>
<dbReference type="Gene3D" id="1.10.1200.120">
    <property type="entry name" value="Large-conductance mechanosensitive channel, MscL, domain 1"/>
    <property type="match status" value="1"/>
</dbReference>
<feature type="transmembrane region" description="Helical" evidence="10">
    <location>
        <begin position="12"/>
        <end position="31"/>
    </location>
</feature>
<evidence type="ECO:0000256" key="1">
    <source>
        <dbReference type="ARBA" id="ARBA00004651"/>
    </source>
</evidence>
<dbReference type="PANTHER" id="PTHR30266">
    <property type="entry name" value="MECHANOSENSITIVE CHANNEL MSCL"/>
    <property type="match status" value="1"/>
</dbReference>
<gene>
    <name evidence="10" type="primary">mscL</name>
    <name evidence="11" type="ORF">bsdcttw_00990</name>
</gene>
<evidence type="ECO:0000256" key="7">
    <source>
        <dbReference type="ARBA" id="ARBA00023065"/>
    </source>
</evidence>
<keyword evidence="4 10" id="KW-1003">Cell membrane</keyword>
<reference evidence="11 12" key="2">
    <citation type="submission" date="2020-08" db="EMBL/GenBank/DDBJ databases">
        <authorList>
            <person name="Ueki A."/>
            <person name="Tonouchi A."/>
        </authorList>
    </citation>
    <scope>NUCLEOTIDE SEQUENCE [LARGE SCALE GENOMIC DNA]</scope>
    <source>
        <strain evidence="11 12">CTTW</strain>
    </source>
</reference>
<dbReference type="GO" id="GO:0008381">
    <property type="term" value="F:mechanosensitive monoatomic ion channel activity"/>
    <property type="evidence" value="ECO:0007669"/>
    <property type="project" value="UniProtKB-UniRule"/>
</dbReference>
<feature type="transmembrane region" description="Helical" evidence="10">
    <location>
        <begin position="38"/>
        <end position="57"/>
    </location>
</feature>
<keyword evidence="9 10" id="KW-0407">Ion channel</keyword>
<keyword evidence="12" id="KW-1185">Reference proteome</keyword>
<evidence type="ECO:0000256" key="5">
    <source>
        <dbReference type="ARBA" id="ARBA00022692"/>
    </source>
</evidence>
<comment type="function">
    <text evidence="10">Channel that opens in response to stretch forces in the membrane lipid bilayer. May participate in the regulation of osmotic pressure changes within the cell.</text>
</comment>
<keyword evidence="3 10" id="KW-0813">Transport</keyword>
<dbReference type="InterPro" id="IPR037673">
    <property type="entry name" value="MSC/AndL"/>
</dbReference>
<feature type="transmembrane region" description="Helical" evidence="10">
    <location>
        <begin position="69"/>
        <end position="90"/>
    </location>
</feature>
<sequence length="141" mass="15342">MIKEFKEFISKGNIMDLAVGIIIGSAFTAIVNSVVKDILTPLLGLLIGGINFGGLSVKLGDAVITYGNFIQNIIVFFLTAIAVFFMMKGINSIRSFGKKKTEDTIAKAPTTKICPFCMSEINMKATRCPHCTSVLEDKEEI</sequence>
<keyword evidence="8 10" id="KW-0472">Membrane</keyword>
<evidence type="ECO:0000256" key="9">
    <source>
        <dbReference type="ARBA" id="ARBA00023303"/>
    </source>
</evidence>
<dbReference type="InterPro" id="IPR001185">
    <property type="entry name" value="MS_channel"/>
</dbReference>
<proteinExistence type="inferred from homology"/>
<evidence type="ECO:0000313" key="11">
    <source>
        <dbReference type="EMBL" id="BCJ97058.1"/>
    </source>
</evidence>
<dbReference type="HAMAP" id="MF_00115">
    <property type="entry name" value="MscL"/>
    <property type="match status" value="1"/>
</dbReference>
<dbReference type="PANTHER" id="PTHR30266:SF2">
    <property type="entry name" value="LARGE-CONDUCTANCE MECHANOSENSITIVE CHANNEL"/>
    <property type="match status" value="1"/>
</dbReference>